<evidence type="ECO:0000313" key="3">
    <source>
        <dbReference type="Proteomes" id="UP001229421"/>
    </source>
</evidence>
<accession>A0AAD8NFR4</accession>
<reference evidence="2" key="1">
    <citation type="journal article" date="2023" name="bioRxiv">
        <title>Improved chromosome-level genome assembly for marigold (Tagetes erecta).</title>
        <authorList>
            <person name="Jiang F."/>
            <person name="Yuan L."/>
            <person name="Wang S."/>
            <person name="Wang H."/>
            <person name="Xu D."/>
            <person name="Wang A."/>
            <person name="Fan W."/>
        </authorList>
    </citation>
    <scope>NUCLEOTIDE SEQUENCE</scope>
    <source>
        <strain evidence="2">WSJ</strain>
        <tissue evidence="2">Leaf</tissue>
    </source>
</reference>
<evidence type="ECO:0000256" key="1">
    <source>
        <dbReference type="SAM" id="Phobius"/>
    </source>
</evidence>
<evidence type="ECO:0000313" key="2">
    <source>
        <dbReference type="EMBL" id="KAK1407267.1"/>
    </source>
</evidence>
<dbReference type="EMBL" id="JAUHHV010000011">
    <property type="protein sequence ID" value="KAK1407267.1"/>
    <property type="molecule type" value="Genomic_DNA"/>
</dbReference>
<comment type="caution">
    <text evidence="2">The sequence shown here is derived from an EMBL/GenBank/DDBJ whole genome shotgun (WGS) entry which is preliminary data.</text>
</comment>
<keyword evidence="1" id="KW-0812">Transmembrane</keyword>
<keyword evidence="3" id="KW-1185">Reference proteome</keyword>
<proteinExistence type="predicted"/>
<name>A0AAD8NFR4_TARER</name>
<gene>
    <name evidence="2" type="ORF">QVD17_38881</name>
</gene>
<protein>
    <submittedName>
        <fullName evidence="2">Uncharacterized protein</fullName>
    </submittedName>
</protein>
<feature type="transmembrane region" description="Helical" evidence="1">
    <location>
        <begin position="60"/>
        <end position="86"/>
    </location>
</feature>
<sequence>MASMRSILRRAHAVMSAWKFSVVSQHQQSSKEAKRLHVKIIVEPVVEGVLPSNLKGWGKLFKWVIIALDAVLGEIIPLYSALALAVKYIWKKFLKLFISHMYNLRNDISFPPVMGIISSNKGEIWIRMEAPDEVEDPRMKTFSLPKDVFILESNGPELGFYRKVVVMPVGAKANLTKAAFKAEVQNGILNVWIVVKNDEEEKKMNKEDEDENEKERR</sequence>
<organism evidence="2 3">
    <name type="scientific">Tagetes erecta</name>
    <name type="common">African marigold</name>
    <dbReference type="NCBI Taxonomy" id="13708"/>
    <lineage>
        <taxon>Eukaryota</taxon>
        <taxon>Viridiplantae</taxon>
        <taxon>Streptophyta</taxon>
        <taxon>Embryophyta</taxon>
        <taxon>Tracheophyta</taxon>
        <taxon>Spermatophyta</taxon>
        <taxon>Magnoliopsida</taxon>
        <taxon>eudicotyledons</taxon>
        <taxon>Gunneridae</taxon>
        <taxon>Pentapetalae</taxon>
        <taxon>asterids</taxon>
        <taxon>campanulids</taxon>
        <taxon>Asterales</taxon>
        <taxon>Asteraceae</taxon>
        <taxon>Asteroideae</taxon>
        <taxon>Heliantheae alliance</taxon>
        <taxon>Tageteae</taxon>
        <taxon>Tagetes</taxon>
    </lineage>
</organism>
<keyword evidence="1" id="KW-1133">Transmembrane helix</keyword>
<dbReference type="AlphaFoldDB" id="A0AAD8NFR4"/>
<keyword evidence="1" id="KW-0472">Membrane</keyword>
<dbReference type="Proteomes" id="UP001229421">
    <property type="component" value="Unassembled WGS sequence"/>
</dbReference>